<feature type="transmembrane region" description="Helical" evidence="1">
    <location>
        <begin position="12"/>
        <end position="34"/>
    </location>
</feature>
<keyword evidence="1" id="KW-0472">Membrane</keyword>
<sequence>MSIPAEVWQRAARLFTAVTLAVICGYSAASWIGTDDQDVFRQAKSATAAAGITCTALQAPVIGHLALAGIENLVGTMIGGWLGFACFILGHEAQERYGSDTKMTQFLLRAGLAPFVGVLGVFAGWQMGMEISGKLVLLTYLLVNINNDDYEHAFEFTLSRICGIVVGVTCSHIAHLVVFPKSATKQALKQFGVALSSLLELNAEQAWGPDHLTIEAGGVQANGLSAPLLLPATSGGRGASAGEAQRGNFYGTINNSLNTCEALVRPARYEVLVGQKGPFSCFLPTWGQPCWPGSWQLPSTQLLQAAPALRRMARLLYALSLLLEDGILADGLARLERGAPEGSEGLPCAAPRHLAQLLQAALQDMASGFASHAAIPSGNLHTFLKAVPSTSSQPGFASVNPLQQAAHDMTDACSPAFQAVQVRWHAFQFLMEQLSSETAAMYNTMQDLVTELV</sequence>
<feature type="transmembrane region" description="Helical" evidence="1">
    <location>
        <begin position="73"/>
        <end position="94"/>
    </location>
</feature>
<keyword evidence="1" id="KW-0812">Transmembrane</keyword>
<name>A0AAW1NZS6_9CHLO</name>
<comment type="caution">
    <text evidence="2">The sequence shown here is derived from an EMBL/GenBank/DDBJ whole genome shotgun (WGS) entry which is preliminary data.</text>
</comment>
<dbReference type="EMBL" id="JALJOQ010000078">
    <property type="protein sequence ID" value="KAK9800862.1"/>
    <property type="molecule type" value="Genomic_DNA"/>
</dbReference>
<keyword evidence="3" id="KW-1185">Reference proteome</keyword>
<organism evidence="2 3">
    <name type="scientific">Symbiochloris irregularis</name>
    <dbReference type="NCBI Taxonomy" id="706552"/>
    <lineage>
        <taxon>Eukaryota</taxon>
        <taxon>Viridiplantae</taxon>
        <taxon>Chlorophyta</taxon>
        <taxon>core chlorophytes</taxon>
        <taxon>Trebouxiophyceae</taxon>
        <taxon>Trebouxiales</taxon>
        <taxon>Trebouxiaceae</taxon>
        <taxon>Symbiochloris</taxon>
    </lineage>
</organism>
<feature type="transmembrane region" description="Helical" evidence="1">
    <location>
        <begin position="106"/>
        <end position="125"/>
    </location>
</feature>
<evidence type="ECO:0000313" key="2">
    <source>
        <dbReference type="EMBL" id="KAK9800862.1"/>
    </source>
</evidence>
<proteinExistence type="predicted"/>
<evidence type="ECO:0000256" key="1">
    <source>
        <dbReference type="SAM" id="Phobius"/>
    </source>
</evidence>
<protein>
    <submittedName>
        <fullName evidence="2">Uncharacterized protein</fullName>
    </submittedName>
</protein>
<accession>A0AAW1NZS6</accession>
<evidence type="ECO:0000313" key="3">
    <source>
        <dbReference type="Proteomes" id="UP001465755"/>
    </source>
</evidence>
<dbReference type="AlphaFoldDB" id="A0AAW1NZS6"/>
<keyword evidence="1" id="KW-1133">Transmembrane helix</keyword>
<gene>
    <name evidence="2" type="ORF">WJX73_002141</name>
</gene>
<reference evidence="2 3" key="1">
    <citation type="journal article" date="2024" name="Nat. Commun.">
        <title>Phylogenomics reveals the evolutionary origins of lichenization in chlorophyte algae.</title>
        <authorList>
            <person name="Puginier C."/>
            <person name="Libourel C."/>
            <person name="Otte J."/>
            <person name="Skaloud P."/>
            <person name="Haon M."/>
            <person name="Grisel S."/>
            <person name="Petersen M."/>
            <person name="Berrin J.G."/>
            <person name="Delaux P.M."/>
            <person name="Dal Grande F."/>
            <person name="Keller J."/>
        </authorList>
    </citation>
    <scope>NUCLEOTIDE SEQUENCE [LARGE SCALE GENOMIC DNA]</scope>
    <source>
        <strain evidence="2 3">SAG 2036</strain>
    </source>
</reference>
<dbReference type="Proteomes" id="UP001465755">
    <property type="component" value="Unassembled WGS sequence"/>
</dbReference>